<dbReference type="AlphaFoldDB" id="A0A9C6XDN9"/>
<accession>A0A9C6XDN9</accession>
<dbReference type="KEGG" id="foc:113203995"/>
<protein>
    <submittedName>
        <fullName evidence="2">Uncharacterized protein LOC113203995</fullName>
    </submittedName>
</protein>
<evidence type="ECO:0000313" key="2">
    <source>
        <dbReference type="RefSeq" id="XP_052133457.1"/>
    </source>
</evidence>
<gene>
    <name evidence="2" type="primary">LOC113203995</name>
</gene>
<dbReference type="CDD" id="cd16021">
    <property type="entry name" value="ALP_like"/>
    <property type="match status" value="1"/>
</dbReference>
<dbReference type="PANTHER" id="PTHR10974">
    <property type="entry name" value="FI08016P-RELATED"/>
    <property type="match status" value="1"/>
</dbReference>
<evidence type="ECO:0000313" key="1">
    <source>
        <dbReference type="Proteomes" id="UP000504606"/>
    </source>
</evidence>
<dbReference type="SUPFAM" id="SSF53649">
    <property type="entry name" value="Alkaline phosphatase-like"/>
    <property type="match status" value="1"/>
</dbReference>
<sequence length="660" mass="76066">MGRVMMFRYVNNPRRLFFFVIVSFCLYGVFQIIRTVMDNSLEDLDRAQQLKEMLGEFSRAVKMDVKNVGQVCRHPVLPVHAPEMMKFIKDIDKFHCDSEKDWVEVNGSTAFITDEAKTLHGEIECTFTDIHRNNEYTTGDGLTTSTHHQYNLEASDFVKVYCKSESGNYWNSILAGIRHGEEIVDRIGWDQVPADGLGLSVVMWGMDSISRNNFIRKLPRTHKFLTETLGALVLEGYNIVGDGTPQALIPILTGSTELELPETRKRKGSRATYVDAYPFIWNDFKSNGYVTGYVEDQPEIGTFTYRLKGFNKPPVDHYGRSFYLAAESHWRNEKKCLGSQECHKIMLDYTKNLMSVYRDKPHFMLSFLAQLSHDNVNLVGTMDEDLHAWLVNVHERGFLNNTLLIVFSDHGPRFADIRQTIQGKQEERLPFFSFTFPPWFKQKHPEAYSNFVANTKRLSSPFDIYATLKHVIHFPSKLEENDLKNRSMSLFNKIPLARSCAHAHIEAHWCACLDWDVVNHNDRVIQEGANEFVRFLNNFTQPQRKLCADLSLDEIIWSARLRPNQKLLAFHHSSDPDGFKPDLSGSQRANTEMLQIKLRTKPGNGLYEVSMSHNLVTGYYTIRIQDVSRINKYGSAAHCIMQTNQDLRKYCFCKDPPATF</sequence>
<keyword evidence="1" id="KW-1185">Reference proteome</keyword>
<dbReference type="InterPro" id="IPR004245">
    <property type="entry name" value="DUF229"/>
</dbReference>
<proteinExistence type="predicted"/>
<dbReference type="GO" id="GO:0005615">
    <property type="term" value="C:extracellular space"/>
    <property type="evidence" value="ECO:0007669"/>
    <property type="project" value="TreeGrafter"/>
</dbReference>
<dbReference type="OrthoDB" id="413313at2759"/>
<reference evidence="2" key="1">
    <citation type="submission" date="2025-08" db="UniProtKB">
        <authorList>
            <consortium name="RefSeq"/>
        </authorList>
    </citation>
    <scope>IDENTIFICATION</scope>
    <source>
        <tissue evidence="2">Whole organism</tissue>
    </source>
</reference>
<dbReference type="FunFam" id="3.40.720.10:FF:000017">
    <property type="entry name" value="Predicted protein"/>
    <property type="match status" value="1"/>
</dbReference>
<dbReference type="InterPro" id="IPR017850">
    <property type="entry name" value="Alkaline_phosphatase_core_sf"/>
</dbReference>
<dbReference type="PANTHER" id="PTHR10974:SF73">
    <property type="entry name" value="FI21235P1"/>
    <property type="match status" value="1"/>
</dbReference>
<dbReference type="GeneID" id="113203995"/>
<dbReference type="Gene3D" id="3.40.720.10">
    <property type="entry name" value="Alkaline Phosphatase, subunit A"/>
    <property type="match status" value="1"/>
</dbReference>
<name>A0A9C6XDN9_FRAOC</name>
<dbReference type="RefSeq" id="XP_052133457.1">
    <property type="nucleotide sequence ID" value="XM_052277497.1"/>
</dbReference>
<dbReference type="Pfam" id="PF02995">
    <property type="entry name" value="DUF229"/>
    <property type="match status" value="1"/>
</dbReference>
<dbReference type="Proteomes" id="UP000504606">
    <property type="component" value="Unplaced"/>
</dbReference>
<organism evidence="1 2">
    <name type="scientific">Frankliniella occidentalis</name>
    <name type="common">Western flower thrips</name>
    <name type="synonym">Euthrips occidentalis</name>
    <dbReference type="NCBI Taxonomy" id="133901"/>
    <lineage>
        <taxon>Eukaryota</taxon>
        <taxon>Metazoa</taxon>
        <taxon>Ecdysozoa</taxon>
        <taxon>Arthropoda</taxon>
        <taxon>Hexapoda</taxon>
        <taxon>Insecta</taxon>
        <taxon>Pterygota</taxon>
        <taxon>Neoptera</taxon>
        <taxon>Paraneoptera</taxon>
        <taxon>Thysanoptera</taxon>
        <taxon>Terebrantia</taxon>
        <taxon>Thripoidea</taxon>
        <taxon>Thripidae</taxon>
        <taxon>Frankliniella</taxon>
    </lineage>
</organism>